<organism evidence="4 5">
    <name type="scientific">Methylomirabilis oxygeniifera</name>
    <dbReference type="NCBI Taxonomy" id="671143"/>
    <lineage>
        <taxon>Bacteria</taxon>
        <taxon>Candidatus Methylomirabilota</taxon>
        <taxon>Candidatus Methylomirabilia</taxon>
        <taxon>Candidatus Methylomirabilales</taxon>
        <taxon>Candidatus Methylomirabilaceae</taxon>
        <taxon>Candidatus Methylomirabilis</taxon>
    </lineage>
</organism>
<evidence type="ECO:0000313" key="5">
    <source>
        <dbReference type="Proteomes" id="UP000006898"/>
    </source>
</evidence>
<dbReference type="GO" id="GO:0003723">
    <property type="term" value="F:RNA binding"/>
    <property type="evidence" value="ECO:0007669"/>
    <property type="project" value="UniProtKB-KW"/>
</dbReference>
<dbReference type="InterPro" id="IPR000504">
    <property type="entry name" value="RRM_dom"/>
</dbReference>
<feature type="compositionally biased region" description="Gly residues" evidence="2">
    <location>
        <begin position="115"/>
        <end position="134"/>
    </location>
</feature>
<dbReference type="Proteomes" id="UP000006898">
    <property type="component" value="Chromosome"/>
</dbReference>
<dbReference type="CDD" id="cd21608">
    <property type="entry name" value="RRM2_NsCP33_like"/>
    <property type="match status" value="1"/>
</dbReference>
<sequence length="140" mass="14693">MDDGTMATASIELPVKSRPEADERSFESMGTRVYVGNLPFDTDEAALRTLFEEGGRRVADVKIITDRDTGRARGFAFVEMENQSDAQAAIQALNGRQVGGRALTVNEAKEQAPRRGGGGGGGFRSGGGGGGGGGRRPRGY</sequence>
<dbReference type="STRING" id="671143.DAMO_2125"/>
<dbReference type="PATRIC" id="fig|671143.5.peg.1875"/>
<name>D5MHE3_METO1</name>
<dbReference type="EMBL" id="FP565575">
    <property type="protein sequence ID" value="CBE69175.1"/>
    <property type="molecule type" value="Genomic_DNA"/>
</dbReference>
<reference evidence="4 5" key="1">
    <citation type="journal article" date="2010" name="Nature">
        <title>Nitrite-driven anaerobic methane oxidation by oxygenic bacteria.</title>
        <authorList>
            <person name="Ettwig K.F."/>
            <person name="Butler M.K."/>
            <person name="Le Paslier D."/>
            <person name="Pelletier E."/>
            <person name="Mangenot S."/>
            <person name="Kuypers M.M.M."/>
            <person name="Schreiber F."/>
            <person name="Dutilh B.E."/>
            <person name="Zedelius J."/>
            <person name="de Beer D."/>
            <person name="Gloerich J."/>
            <person name="Wessels H.J.C.T."/>
            <person name="van Allen T."/>
            <person name="Luesken F."/>
            <person name="Wu M."/>
            <person name="van de Pas-Schoonen K.T."/>
            <person name="Op den Camp H.J.M."/>
            <person name="Janssen-Megens E.M."/>
            <person name="Francoijs K-J."/>
            <person name="Stunnenberg H."/>
            <person name="Weissenbach J."/>
            <person name="Jetten M.S.M."/>
            <person name="Strous M."/>
        </authorList>
    </citation>
    <scope>NUCLEOTIDE SEQUENCE [LARGE SCALE GENOMIC DNA]</scope>
</reference>
<keyword evidence="1" id="KW-0694">RNA-binding</keyword>
<dbReference type="InterPro" id="IPR035979">
    <property type="entry name" value="RBD_domain_sf"/>
</dbReference>
<dbReference type="InterPro" id="IPR052462">
    <property type="entry name" value="SLIRP/GR-RBP-like"/>
</dbReference>
<dbReference type="PROSITE" id="PS50102">
    <property type="entry name" value="RRM"/>
    <property type="match status" value="1"/>
</dbReference>
<dbReference type="InterPro" id="IPR048289">
    <property type="entry name" value="RRM2_NsCP33-like"/>
</dbReference>
<dbReference type="HOGENOM" id="CLU_012062_28_1_0"/>
<evidence type="ECO:0000256" key="2">
    <source>
        <dbReference type="SAM" id="MobiDB-lite"/>
    </source>
</evidence>
<dbReference type="Pfam" id="PF00076">
    <property type="entry name" value="RRM_1"/>
    <property type="match status" value="1"/>
</dbReference>
<protein>
    <submittedName>
        <fullName evidence="4">RNP-1 like RNA-binding protein (Modular protein)</fullName>
    </submittedName>
</protein>
<dbReference type="KEGG" id="mox:DAMO_2125"/>
<dbReference type="eggNOG" id="COG0724">
    <property type="taxonomic scope" value="Bacteria"/>
</dbReference>
<evidence type="ECO:0000259" key="3">
    <source>
        <dbReference type="PROSITE" id="PS50102"/>
    </source>
</evidence>
<accession>D5MHE3</accession>
<dbReference type="Gene3D" id="3.30.70.330">
    <property type="match status" value="1"/>
</dbReference>
<proteinExistence type="predicted"/>
<feature type="domain" description="RRM" evidence="3">
    <location>
        <begin position="31"/>
        <end position="110"/>
    </location>
</feature>
<dbReference type="SUPFAM" id="SSF54928">
    <property type="entry name" value="RNA-binding domain, RBD"/>
    <property type="match status" value="1"/>
</dbReference>
<feature type="region of interest" description="Disordered" evidence="2">
    <location>
        <begin position="106"/>
        <end position="140"/>
    </location>
</feature>
<evidence type="ECO:0000256" key="1">
    <source>
        <dbReference type="ARBA" id="ARBA00022884"/>
    </source>
</evidence>
<dbReference type="SMART" id="SM00360">
    <property type="entry name" value="RRM"/>
    <property type="match status" value="1"/>
</dbReference>
<dbReference type="PANTHER" id="PTHR48027">
    <property type="entry name" value="HETEROGENEOUS NUCLEAR RIBONUCLEOPROTEIN 87F-RELATED"/>
    <property type="match status" value="1"/>
</dbReference>
<evidence type="ECO:0000313" key="4">
    <source>
        <dbReference type="EMBL" id="CBE69175.1"/>
    </source>
</evidence>
<dbReference type="InterPro" id="IPR012677">
    <property type="entry name" value="Nucleotide-bd_a/b_plait_sf"/>
</dbReference>
<dbReference type="AlphaFoldDB" id="D5MHE3"/>
<feature type="region of interest" description="Disordered" evidence="2">
    <location>
        <begin position="1"/>
        <end position="23"/>
    </location>
</feature>
<gene>
    <name evidence="4" type="ORF">DAMO_2125</name>
</gene>